<evidence type="ECO:0000259" key="4">
    <source>
        <dbReference type="Pfam" id="PF15739"/>
    </source>
</evidence>
<evidence type="ECO:0000256" key="1">
    <source>
        <dbReference type="ARBA" id="ARBA00023054"/>
    </source>
</evidence>
<proteinExistence type="predicted"/>
<accession>A0A9W2X9D4</accession>
<keyword evidence="1 2" id="KW-0175">Coiled coil</keyword>
<feature type="compositionally biased region" description="Polar residues" evidence="3">
    <location>
        <begin position="95"/>
        <end position="105"/>
    </location>
</feature>
<feature type="coiled-coil region" evidence="2">
    <location>
        <begin position="278"/>
        <end position="316"/>
    </location>
</feature>
<evidence type="ECO:0000313" key="6">
    <source>
        <dbReference type="RefSeq" id="XP_055358313.1"/>
    </source>
</evidence>
<keyword evidence="5" id="KW-1185">Reference proteome</keyword>
<evidence type="ECO:0000313" key="5">
    <source>
        <dbReference type="Proteomes" id="UP000515150"/>
    </source>
</evidence>
<feature type="compositionally biased region" description="Basic and acidic residues" evidence="3">
    <location>
        <begin position="106"/>
        <end position="118"/>
    </location>
</feature>
<sequence>MSRGCKPERRCFGSDVHRLLAAAEAGQKADILAYYAGHLGPSGLNQNQPHQDKKQVMWKLSRGQEEDANPVKLPSGQTKAQAYEREKGLKESHTELTAGTASLESQHQDTDYSSHASRDLSLPKIIHRSSNSLRGKGLPDGPAKSKLPPILKHKNLLGSDHARHRGVNNEDQPKAEQRCGRSFTATQNPWTGRSLAETHERKLQEALQKLPAQSWPHRDRLAVFSDVFDDVCETSPVFGRILREIKTDYDLYVNYMMASSSPPHNPLSQTPCDHLGSGRLREMQLEEAEAEVSRLEEEAREALEEHKRIQNELRNVPAVAEPQDSDMMTRSLCVGTEASLSELLDKEAVDTDGVHTKRLQVLNTWREIQQLEEEIEEKLVCDVTTAATEESIKVLQTEIVRLIASNECLKTANRDLKNKINAVLNREKLNKTQRRLLWDEILAE</sequence>
<dbReference type="AlphaFoldDB" id="A0A9W2X9D4"/>
<feature type="region of interest" description="Disordered" evidence="3">
    <location>
        <begin position="61"/>
        <end position="118"/>
    </location>
</feature>
<feature type="region of interest" description="Disordered" evidence="3">
    <location>
        <begin position="130"/>
        <end position="149"/>
    </location>
</feature>
<feature type="domain" description="Translin-associated factor X-interacting protein 1 N-terminal" evidence="4">
    <location>
        <begin position="200"/>
        <end position="309"/>
    </location>
</feature>
<gene>
    <name evidence="6" type="primary">LOC114870561</name>
</gene>
<evidence type="ECO:0000256" key="3">
    <source>
        <dbReference type="SAM" id="MobiDB-lite"/>
    </source>
</evidence>
<dbReference type="GeneID" id="114870561"/>
<dbReference type="Pfam" id="PF15739">
    <property type="entry name" value="TSNAXIP1_N"/>
    <property type="match status" value="1"/>
</dbReference>
<dbReference type="PANTHER" id="PTHR34916:SF1">
    <property type="entry name" value="GI:13385330"/>
    <property type="match status" value="1"/>
</dbReference>
<feature type="compositionally biased region" description="Basic and acidic residues" evidence="3">
    <location>
        <begin position="167"/>
        <end position="179"/>
    </location>
</feature>
<reference evidence="6" key="1">
    <citation type="submission" date="2025-08" db="UniProtKB">
        <authorList>
            <consortium name="RefSeq"/>
        </authorList>
    </citation>
    <scope>IDENTIFICATION</scope>
</reference>
<feature type="compositionally biased region" description="Basic and acidic residues" evidence="3">
    <location>
        <begin position="82"/>
        <end position="94"/>
    </location>
</feature>
<dbReference type="OrthoDB" id="10024479at2759"/>
<dbReference type="RefSeq" id="XP_055358313.1">
    <property type="nucleotide sequence ID" value="XM_055502338.1"/>
</dbReference>
<dbReference type="InterPro" id="IPR032755">
    <property type="entry name" value="TSNAXIP1_N"/>
</dbReference>
<dbReference type="PANTHER" id="PTHR34916">
    <property type="entry name" value="GI:13385330"/>
    <property type="match status" value="1"/>
</dbReference>
<feature type="region of interest" description="Disordered" evidence="3">
    <location>
        <begin position="159"/>
        <end position="189"/>
    </location>
</feature>
<evidence type="ECO:0000256" key="2">
    <source>
        <dbReference type="SAM" id="Coils"/>
    </source>
</evidence>
<organism evidence="5 6">
    <name type="scientific">Betta splendens</name>
    <name type="common">Siamese fighting fish</name>
    <dbReference type="NCBI Taxonomy" id="158456"/>
    <lineage>
        <taxon>Eukaryota</taxon>
        <taxon>Metazoa</taxon>
        <taxon>Chordata</taxon>
        <taxon>Craniata</taxon>
        <taxon>Vertebrata</taxon>
        <taxon>Euteleostomi</taxon>
        <taxon>Actinopterygii</taxon>
        <taxon>Neopterygii</taxon>
        <taxon>Teleostei</taxon>
        <taxon>Neoteleostei</taxon>
        <taxon>Acanthomorphata</taxon>
        <taxon>Anabantaria</taxon>
        <taxon>Anabantiformes</taxon>
        <taxon>Anabantoidei</taxon>
        <taxon>Osphronemidae</taxon>
        <taxon>Betta</taxon>
    </lineage>
</organism>
<name>A0A9W2X9D4_BETSP</name>
<dbReference type="Proteomes" id="UP000515150">
    <property type="component" value="Chromosome 15"/>
</dbReference>
<protein>
    <submittedName>
        <fullName evidence="6">Uncharacterized protein C6orf118-like isoform X1</fullName>
    </submittedName>
</protein>